<name>A0A9X2LIQ2_9ACTN</name>
<dbReference type="Proteomes" id="UP001142374">
    <property type="component" value="Unassembled WGS sequence"/>
</dbReference>
<dbReference type="Gene3D" id="2.60.40.1240">
    <property type="match status" value="1"/>
</dbReference>
<organism evidence="4 5">
    <name type="scientific">Streptomyces telluris</name>
    <dbReference type="NCBI Taxonomy" id="2720021"/>
    <lineage>
        <taxon>Bacteria</taxon>
        <taxon>Bacillati</taxon>
        <taxon>Actinomycetota</taxon>
        <taxon>Actinomycetes</taxon>
        <taxon>Kitasatosporales</taxon>
        <taxon>Streptomycetaceae</taxon>
        <taxon>Streptomyces</taxon>
    </lineage>
</organism>
<evidence type="ECO:0000256" key="2">
    <source>
        <dbReference type="SAM" id="MobiDB-lite"/>
    </source>
</evidence>
<feature type="region of interest" description="Disordered" evidence="2">
    <location>
        <begin position="1"/>
        <end position="20"/>
    </location>
</feature>
<evidence type="ECO:0000256" key="1">
    <source>
        <dbReference type="ARBA" id="ARBA00022729"/>
    </source>
</evidence>
<dbReference type="InterPro" id="IPR029051">
    <property type="entry name" value="DUF4352"/>
</dbReference>
<dbReference type="AlphaFoldDB" id="A0A9X2LIQ2"/>
<reference evidence="4" key="1">
    <citation type="submission" date="2022-06" db="EMBL/GenBank/DDBJ databases">
        <title>WGS of actinobacteria.</title>
        <authorList>
            <person name="Thawai C."/>
        </authorList>
    </citation>
    <scope>NUCLEOTIDE SEQUENCE</scope>
    <source>
        <strain evidence="4">AA8</strain>
    </source>
</reference>
<sequence>MGTRRPPPAAHVRPRGAVRPTAGRAAVAFAAAAAVATAGVACGGSGKAGTGQTITLSGGPTASPSARVAAFGDTYAYRRGLKVTVTRPERFTPSGTSLGHTAGNQPVKFTVSVTNGSKEPIDTAGILVTVESGDKADRAAQIFDSASGVGIPFTGTLEPKASGKATLAFDVPQGGLGRVDVAVRPGFGQEFATVHWAGPVN</sequence>
<dbReference type="RefSeq" id="WP_168095496.1">
    <property type="nucleotide sequence ID" value="NZ_JAATER010000428.1"/>
</dbReference>
<dbReference type="Pfam" id="PF11611">
    <property type="entry name" value="DUF4352"/>
    <property type="match status" value="1"/>
</dbReference>
<protein>
    <submittedName>
        <fullName evidence="4">DUF4352 domain-containing protein</fullName>
    </submittedName>
</protein>
<keyword evidence="5" id="KW-1185">Reference proteome</keyword>
<comment type="caution">
    <text evidence="4">The sequence shown here is derived from an EMBL/GenBank/DDBJ whole genome shotgun (WGS) entry which is preliminary data.</text>
</comment>
<keyword evidence="1" id="KW-0732">Signal</keyword>
<proteinExistence type="predicted"/>
<feature type="domain" description="DUF4352" evidence="3">
    <location>
        <begin position="81"/>
        <end position="174"/>
    </location>
</feature>
<gene>
    <name evidence="4" type="ORF">NQU55_20010</name>
</gene>
<evidence type="ECO:0000313" key="5">
    <source>
        <dbReference type="Proteomes" id="UP001142374"/>
    </source>
</evidence>
<evidence type="ECO:0000259" key="3">
    <source>
        <dbReference type="Pfam" id="PF11611"/>
    </source>
</evidence>
<evidence type="ECO:0000313" key="4">
    <source>
        <dbReference type="EMBL" id="MCQ8772037.1"/>
    </source>
</evidence>
<dbReference type="EMBL" id="JANIID010000018">
    <property type="protein sequence ID" value="MCQ8772037.1"/>
    <property type="molecule type" value="Genomic_DNA"/>
</dbReference>
<dbReference type="InterPro" id="IPR029050">
    <property type="entry name" value="Immunoprotect_excell_Ig-like"/>
</dbReference>
<accession>A0A9X2LIQ2</accession>